<protein>
    <submittedName>
        <fullName evidence="2">Uncharacterized protein</fullName>
    </submittedName>
</protein>
<dbReference type="AlphaFoldDB" id="A0A0A8Z4C6"/>
<reference evidence="2" key="2">
    <citation type="journal article" date="2015" name="Data Brief">
        <title>Shoot transcriptome of the giant reed, Arundo donax.</title>
        <authorList>
            <person name="Barrero R.A."/>
            <person name="Guerrero F.D."/>
            <person name="Moolhuijzen P."/>
            <person name="Goolsby J.A."/>
            <person name="Tidwell J."/>
            <person name="Bellgard S.E."/>
            <person name="Bellgard M.I."/>
        </authorList>
    </citation>
    <scope>NUCLEOTIDE SEQUENCE</scope>
    <source>
        <tissue evidence="2">Shoot tissue taken approximately 20 cm above the soil surface</tissue>
    </source>
</reference>
<proteinExistence type="predicted"/>
<accession>A0A0A8Z4C6</accession>
<name>A0A0A8Z4C6_ARUDO</name>
<feature type="region of interest" description="Disordered" evidence="1">
    <location>
        <begin position="1"/>
        <end position="22"/>
    </location>
</feature>
<sequence>MTPSFLQQRHNSLKSISYHQDN</sequence>
<evidence type="ECO:0000256" key="1">
    <source>
        <dbReference type="SAM" id="MobiDB-lite"/>
    </source>
</evidence>
<dbReference type="EMBL" id="GBRH01263651">
    <property type="protein sequence ID" value="JAD34244.1"/>
    <property type="molecule type" value="Transcribed_RNA"/>
</dbReference>
<organism evidence="2">
    <name type="scientific">Arundo donax</name>
    <name type="common">Giant reed</name>
    <name type="synonym">Donax arundinaceus</name>
    <dbReference type="NCBI Taxonomy" id="35708"/>
    <lineage>
        <taxon>Eukaryota</taxon>
        <taxon>Viridiplantae</taxon>
        <taxon>Streptophyta</taxon>
        <taxon>Embryophyta</taxon>
        <taxon>Tracheophyta</taxon>
        <taxon>Spermatophyta</taxon>
        <taxon>Magnoliopsida</taxon>
        <taxon>Liliopsida</taxon>
        <taxon>Poales</taxon>
        <taxon>Poaceae</taxon>
        <taxon>PACMAD clade</taxon>
        <taxon>Arundinoideae</taxon>
        <taxon>Arundineae</taxon>
        <taxon>Arundo</taxon>
    </lineage>
</organism>
<reference evidence="2" key="1">
    <citation type="submission" date="2014-09" db="EMBL/GenBank/DDBJ databases">
        <authorList>
            <person name="Magalhaes I.L.F."/>
            <person name="Oliveira U."/>
            <person name="Santos F.R."/>
            <person name="Vidigal T.H.D.A."/>
            <person name="Brescovit A.D."/>
            <person name="Santos A.J."/>
        </authorList>
    </citation>
    <scope>NUCLEOTIDE SEQUENCE</scope>
    <source>
        <tissue evidence="2">Shoot tissue taken approximately 20 cm above the soil surface</tissue>
    </source>
</reference>
<evidence type="ECO:0000313" key="2">
    <source>
        <dbReference type="EMBL" id="JAD34244.1"/>
    </source>
</evidence>